<comment type="similarity">
    <text evidence="3 12">Belongs to the MnmG family.</text>
</comment>
<comment type="cofactor">
    <cofactor evidence="1 12">
        <name>FAD</name>
        <dbReference type="ChEBI" id="CHEBI:57692"/>
    </cofactor>
</comment>
<comment type="subunit">
    <text evidence="10 12">Homodimer. Heterotetramer of two MnmE and two MnmG subunits.</text>
</comment>
<dbReference type="OrthoDB" id="9815560at2"/>
<evidence type="ECO:0000256" key="12">
    <source>
        <dbReference type="HAMAP-Rule" id="MF_00129"/>
    </source>
</evidence>
<evidence type="ECO:0000256" key="1">
    <source>
        <dbReference type="ARBA" id="ARBA00001974"/>
    </source>
</evidence>
<accession>D5XDU3</accession>
<organism evidence="14 15">
    <name type="scientific">Thermincola potens (strain JR)</name>
    <dbReference type="NCBI Taxonomy" id="635013"/>
    <lineage>
        <taxon>Bacteria</taxon>
        <taxon>Bacillati</taxon>
        <taxon>Bacillota</taxon>
        <taxon>Clostridia</taxon>
        <taxon>Eubacteriales</taxon>
        <taxon>Thermincolaceae</taxon>
        <taxon>Thermincola</taxon>
    </lineage>
</organism>
<dbReference type="InterPro" id="IPR044920">
    <property type="entry name" value="MnmG_C_subdom_sf"/>
</dbReference>
<gene>
    <name evidence="12" type="primary">mnmG</name>
    <name evidence="12" type="synonym">gidA</name>
    <name evidence="14" type="ordered locus">TherJR_3011</name>
</gene>
<comment type="subcellular location">
    <subcellularLocation>
        <location evidence="12">Cytoplasm</location>
    </subcellularLocation>
</comment>
<dbReference type="InterPro" id="IPR040131">
    <property type="entry name" value="MnmG_N"/>
</dbReference>
<dbReference type="Proteomes" id="UP000002377">
    <property type="component" value="Chromosome"/>
</dbReference>
<evidence type="ECO:0000256" key="8">
    <source>
        <dbReference type="ARBA" id="ARBA00022827"/>
    </source>
</evidence>
<dbReference type="HAMAP" id="MF_00129">
    <property type="entry name" value="MnmG_GidA"/>
    <property type="match status" value="1"/>
</dbReference>
<comment type="function">
    <text evidence="2 12">NAD-binding protein involved in the addition of a carboxymethylaminomethyl (cmnm) group at the wobble position (U34) of certain tRNAs, forming tRNA-cmnm(5)s(2)U34.</text>
</comment>
<comment type="caution">
    <text evidence="12">Lacks conserved residue(s) required for the propagation of feature annotation.</text>
</comment>
<evidence type="ECO:0000256" key="2">
    <source>
        <dbReference type="ARBA" id="ARBA00003717"/>
    </source>
</evidence>
<feature type="domain" description="tRNA uridine 5-carboxymethylaminomethyl modification enzyme C-terminal subdomain" evidence="13">
    <location>
        <begin position="545"/>
        <end position="616"/>
    </location>
</feature>
<keyword evidence="7 12" id="KW-0819">tRNA processing</keyword>
<dbReference type="PROSITE" id="PS01281">
    <property type="entry name" value="GIDA_2"/>
    <property type="match status" value="1"/>
</dbReference>
<dbReference type="GO" id="GO:0005829">
    <property type="term" value="C:cytosol"/>
    <property type="evidence" value="ECO:0007669"/>
    <property type="project" value="TreeGrafter"/>
</dbReference>
<dbReference type="FunFam" id="3.50.50.60:FF:000002">
    <property type="entry name" value="tRNA uridine 5-carboxymethylaminomethyl modification enzyme MnmG"/>
    <property type="match status" value="1"/>
</dbReference>
<feature type="binding site" evidence="12">
    <location>
        <begin position="14"/>
        <end position="19"/>
    </location>
    <ligand>
        <name>FAD</name>
        <dbReference type="ChEBI" id="CHEBI:57692"/>
    </ligand>
</feature>
<dbReference type="Gene3D" id="1.10.10.1800">
    <property type="entry name" value="tRNA uridine 5-carboxymethylaminomethyl modification enzyme MnmG/GidA"/>
    <property type="match status" value="1"/>
</dbReference>
<keyword evidence="15" id="KW-1185">Reference proteome</keyword>
<reference evidence="14 15" key="1">
    <citation type="submission" date="2010-05" db="EMBL/GenBank/DDBJ databases">
        <title>Complete sequence of Thermincola sp. JR.</title>
        <authorList>
            <consortium name="US DOE Joint Genome Institute"/>
            <person name="Lucas S."/>
            <person name="Copeland A."/>
            <person name="Lapidus A."/>
            <person name="Cheng J.-F."/>
            <person name="Bruce D."/>
            <person name="Goodwin L."/>
            <person name="Pitluck S."/>
            <person name="Chertkov O."/>
            <person name="Detter J.C."/>
            <person name="Han C."/>
            <person name="Tapia R."/>
            <person name="Land M."/>
            <person name="Hauser L."/>
            <person name="Kyrpides N."/>
            <person name="Mikhailova N."/>
            <person name="Hazen T.C."/>
            <person name="Woyke T."/>
        </authorList>
    </citation>
    <scope>NUCLEOTIDE SEQUENCE [LARGE SCALE GENOMIC DNA]</scope>
    <source>
        <strain evidence="14 15">JR</strain>
    </source>
</reference>
<dbReference type="InterPro" id="IPR036188">
    <property type="entry name" value="FAD/NAD-bd_sf"/>
</dbReference>
<evidence type="ECO:0000313" key="14">
    <source>
        <dbReference type="EMBL" id="ADG83839.1"/>
    </source>
</evidence>
<dbReference type="HOGENOM" id="CLU_007831_2_2_9"/>
<dbReference type="EMBL" id="CP002028">
    <property type="protein sequence ID" value="ADG83839.1"/>
    <property type="molecule type" value="Genomic_DNA"/>
</dbReference>
<evidence type="ECO:0000256" key="10">
    <source>
        <dbReference type="ARBA" id="ARBA00025948"/>
    </source>
</evidence>
<keyword evidence="8 12" id="KW-0274">FAD</keyword>
<dbReference type="FunFam" id="1.10.150.570:FF:000001">
    <property type="entry name" value="tRNA uridine 5-carboxymethylaminomethyl modification enzyme MnmG"/>
    <property type="match status" value="1"/>
</dbReference>
<dbReference type="KEGG" id="tjr:TherJR_3011"/>
<evidence type="ECO:0000256" key="6">
    <source>
        <dbReference type="ARBA" id="ARBA00022630"/>
    </source>
</evidence>
<evidence type="ECO:0000256" key="7">
    <source>
        <dbReference type="ARBA" id="ARBA00022694"/>
    </source>
</evidence>
<dbReference type="PANTHER" id="PTHR11806">
    <property type="entry name" value="GLUCOSE INHIBITED DIVISION PROTEIN A"/>
    <property type="match status" value="1"/>
</dbReference>
<evidence type="ECO:0000256" key="11">
    <source>
        <dbReference type="ARBA" id="ARBA00031800"/>
    </source>
</evidence>
<dbReference type="NCBIfam" id="TIGR00136">
    <property type="entry name" value="mnmG_gidA"/>
    <property type="match status" value="1"/>
</dbReference>
<dbReference type="Pfam" id="PF21680">
    <property type="entry name" value="GIDA_C_1st"/>
    <property type="match status" value="1"/>
</dbReference>
<dbReference type="PANTHER" id="PTHR11806:SF0">
    <property type="entry name" value="PROTEIN MTO1 HOMOLOG, MITOCHONDRIAL"/>
    <property type="match status" value="1"/>
</dbReference>
<dbReference type="FunFam" id="1.10.10.1800:FF:000001">
    <property type="entry name" value="tRNA uridine 5-carboxymethylaminomethyl modification enzyme MnmG"/>
    <property type="match status" value="1"/>
</dbReference>
<sequence>MEYLAGTYDVIVIGTGHAGCEAALAAARLGCKTLAVTLNMDNVAFMPCNPAVGGPAKGHLVREIDALGGQMGINTDKTHIQMRMLNTGKGPAVHALRAQADKKLYQLEMKKTLELEPNLDVKQALVEKIILQGNRVTGVVTNTGAIFQARAVIITSGTFLRARIIIGDVNYSGGPSGQFPAQKLSESLKELGLELGRFKTGTPARVHRKSVDFSKMIIQPGDDYPHTFSFIMPKMKREQIPCWLTYTTEDTHKIILANLHRSPLYTGKIEGTGPRYCPSIEDKVVRFADKPCHQIFLEPEGKDTEEMYVQGFSTSLPEDIQIQMLRTIIGLEKVEMMRPGYAIEYDYVVPTQLKLTLETKNIEGLYTAGQINGTSGYEEAAAQGLVAGINAALKIKEMEPFILKRSEAYIGVLIDDLVTKGTNEPYRIMTSRAEYRLLLRHDNADLRLTEKGYKIGLVDENRYRIFVQKRDAIEKEISRLANENISPSEETQRVINSVGSTELKQKISAFELLKRPEITYSVLEQLGAGIADLDEEVKEQVEIQVKYEGYIKKQMAQVERFVKMEAKTIPEWVEYEKIQGLSTEAKQKLSSIRPASIGQAGRISGVSPADISVLMVYIEQQRRKRGFPEDRVNE</sequence>
<dbReference type="PROSITE" id="PS01280">
    <property type="entry name" value="GIDA_1"/>
    <property type="match status" value="1"/>
</dbReference>
<proteinExistence type="inferred from homology"/>
<dbReference type="SUPFAM" id="SSF51905">
    <property type="entry name" value="FAD/NAD(P)-binding domain"/>
    <property type="match status" value="1"/>
</dbReference>
<dbReference type="RefSeq" id="WP_013121826.1">
    <property type="nucleotide sequence ID" value="NC_014152.1"/>
</dbReference>
<dbReference type="GO" id="GO:0030488">
    <property type="term" value="P:tRNA methylation"/>
    <property type="evidence" value="ECO:0007669"/>
    <property type="project" value="TreeGrafter"/>
</dbReference>
<name>D5XDU3_THEPJ</name>
<dbReference type="Gene3D" id="3.50.50.60">
    <property type="entry name" value="FAD/NAD(P)-binding domain"/>
    <property type="match status" value="2"/>
</dbReference>
<dbReference type="InterPro" id="IPR002218">
    <property type="entry name" value="MnmG-rel"/>
</dbReference>
<keyword evidence="6 12" id="KW-0285">Flavoprotein</keyword>
<evidence type="ECO:0000256" key="5">
    <source>
        <dbReference type="ARBA" id="ARBA00022490"/>
    </source>
</evidence>
<evidence type="ECO:0000313" key="15">
    <source>
        <dbReference type="Proteomes" id="UP000002377"/>
    </source>
</evidence>
<dbReference type="InterPro" id="IPR020595">
    <property type="entry name" value="MnmG-rel_CS"/>
</dbReference>
<protein>
    <recommendedName>
        <fullName evidence="4 12">tRNA uridine 5-carboxymethylaminomethyl modification enzyme MnmG</fullName>
    </recommendedName>
    <alternativeName>
        <fullName evidence="11 12">Glucose-inhibited division protein A</fullName>
    </alternativeName>
</protein>
<dbReference type="GO" id="GO:0050660">
    <property type="term" value="F:flavin adenine dinucleotide binding"/>
    <property type="evidence" value="ECO:0007669"/>
    <property type="project" value="UniProtKB-UniRule"/>
</dbReference>
<dbReference type="STRING" id="635013.TherJR_3011"/>
<dbReference type="InterPro" id="IPR047001">
    <property type="entry name" value="MnmG_C_subdom"/>
</dbReference>
<feature type="binding site" evidence="12">
    <location>
        <begin position="273"/>
        <end position="287"/>
    </location>
    <ligand>
        <name>NAD(+)</name>
        <dbReference type="ChEBI" id="CHEBI:57540"/>
    </ligand>
</feature>
<dbReference type="InterPro" id="IPR026904">
    <property type="entry name" value="MnmG_C"/>
</dbReference>
<evidence type="ECO:0000256" key="3">
    <source>
        <dbReference type="ARBA" id="ARBA00007653"/>
    </source>
</evidence>
<dbReference type="InterPro" id="IPR049312">
    <property type="entry name" value="GIDA_C_N"/>
</dbReference>
<dbReference type="GO" id="GO:0002098">
    <property type="term" value="P:tRNA wobble uridine modification"/>
    <property type="evidence" value="ECO:0007669"/>
    <property type="project" value="InterPro"/>
</dbReference>
<keyword evidence="9 12" id="KW-0520">NAD</keyword>
<evidence type="ECO:0000259" key="13">
    <source>
        <dbReference type="SMART" id="SM01228"/>
    </source>
</evidence>
<dbReference type="SMART" id="SM01228">
    <property type="entry name" value="GIDA_assoc_3"/>
    <property type="match status" value="1"/>
</dbReference>
<dbReference type="eggNOG" id="COG0445">
    <property type="taxonomic scope" value="Bacteria"/>
</dbReference>
<dbReference type="Pfam" id="PF13932">
    <property type="entry name" value="SAM_GIDA_C"/>
    <property type="match status" value="1"/>
</dbReference>
<evidence type="ECO:0000256" key="9">
    <source>
        <dbReference type="ARBA" id="ARBA00023027"/>
    </source>
</evidence>
<evidence type="ECO:0000256" key="4">
    <source>
        <dbReference type="ARBA" id="ARBA00020461"/>
    </source>
</evidence>
<dbReference type="InterPro" id="IPR004416">
    <property type="entry name" value="MnmG"/>
</dbReference>
<dbReference type="FunFam" id="3.50.50.60:FF:000063">
    <property type="entry name" value="tRNA uridine 5-carboxymethylaminomethyl modification enzyme MnmG"/>
    <property type="match status" value="1"/>
</dbReference>
<dbReference type="Gene3D" id="1.10.150.570">
    <property type="entry name" value="GidA associated domain, C-terminal subdomain"/>
    <property type="match status" value="1"/>
</dbReference>
<dbReference type="Pfam" id="PF01134">
    <property type="entry name" value="GIDA"/>
    <property type="match status" value="1"/>
</dbReference>
<keyword evidence="5 12" id="KW-0963">Cytoplasm</keyword>
<dbReference type="AlphaFoldDB" id="D5XDU3"/>